<organism evidence="2 3">
    <name type="scientific">Thelonectria olida</name>
    <dbReference type="NCBI Taxonomy" id="1576542"/>
    <lineage>
        <taxon>Eukaryota</taxon>
        <taxon>Fungi</taxon>
        <taxon>Dikarya</taxon>
        <taxon>Ascomycota</taxon>
        <taxon>Pezizomycotina</taxon>
        <taxon>Sordariomycetes</taxon>
        <taxon>Hypocreomycetidae</taxon>
        <taxon>Hypocreales</taxon>
        <taxon>Nectriaceae</taxon>
        <taxon>Thelonectria</taxon>
    </lineage>
</organism>
<feature type="region of interest" description="Disordered" evidence="1">
    <location>
        <begin position="493"/>
        <end position="561"/>
    </location>
</feature>
<name>A0A9P8WHW4_9HYPO</name>
<keyword evidence="3" id="KW-1185">Reference proteome</keyword>
<feature type="compositionally biased region" description="Polar residues" evidence="1">
    <location>
        <begin position="822"/>
        <end position="831"/>
    </location>
</feature>
<feature type="compositionally biased region" description="Polar residues" evidence="1">
    <location>
        <begin position="624"/>
        <end position="646"/>
    </location>
</feature>
<feature type="compositionally biased region" description="Polar residues" evidence="1">
    <location>
        <begin position="791"/>
        <end position="815"/>
    </location>
</feature>
<dbReference type="OrthoDB" id="5307331at2759"/>
<feature type="compositionally biased region" description="Polar residues" evidence="1">
    <location>
        <begin position="116"/>
        <end position="129"/>
    </location>
</feature>
<feature type="region of interest" description="Disordered" evidence="1">
    <location>
        <begin position="116"/>
        <end position="168"/>
    </location>
</feature>
<feature type="region of interest" description="Disordered" evidence="1">
    <location>
        <begin position="744"/>
        <end position="1016"/>
    </location>
</feature>
<dbReference type="Proteomes" id="UP000777438">
    <property type="component" value="Unassembled WGS sequence"/>
</dbReference>
<dbReference type="AlphaFoldDB" id="A0A9P8WHW4"/>
<feature type="compositionally biased region" description="Polar residues" evidence="1">
    <location>
        <begin position="1005"/>
        <end position="1016"/>
    </location>
</feature>
<gene>
    <name evidence="2" type="ORF">B0T10DRAFT_177505</name>
</gene>
<dbReference type="EMBL" id="JAGPYM010000003">
    <property type="protein sequence ID" value="KAH6897154.1"/>
    <property type="molecule type" value="Genomic_DNA"/>
</dbReference>
<comment type="caution">
    <text evidence="2">The sequence shown here is derived from an EMBL/GenBank/DDBJ whole genome shotgun (WGS) entry which is preliminary data.</text>
</comment>
<feature type="compositionally biased region" description="Basic and acidic residues" evidence="1">
    <location>
        <begin position="916"/>
        <end position="928"/>
    </location>
</feature>
<protein>
    <submittedName>
        <fullName evidence="2">Uncharacterized protein</fullName>
    </submittedName>
</protein>
<reference evidence="2 3" key="1">
    <citation type="journal article" date="2021" name="Nat. Commun.">
        <title>Genetic determinants of endophytism in the Arabidopsis root mycobiome.</title>
        <authorList>
            <person name="Mesny F."/>
            <person name="Miyauchi S."/>
            <person name="Thiergart T."/>
            <person name="Pickel B."/>
            <person name="Atanasova L."/>
            <person name="Karlsson M."/>
            <person name="Huettel B."/>
            <person name="Barry K.W."/>
            <person name="Haridas S."/>
            <person name="Chen C."/>
            <person name="Bauer D."/>
            <person name="Andreopoulos W."/>
            <person name="Pangilinan J."/>
            <person name="LaButti K."/>
            <person name="Riley R."/>
            <person name="Lipzen A."/>
            <person name="Clum A."/>
            <person name="Drula E."/>
            <person name="Henrissat B."/>
            <person name="Kohler A."/>
            <person name="Grigoriev I.V."/>
            <person name="Martin F.M."/>
            <person name="Hacquard S."/>
        </authorList>
    </citation>
    <scope>NUCLEOTIDE SEQUENCE [LARGE SCALE GENOMIC DNA]</scope>
    <source>
        <strain evidence="2 3">MPI-CAGE-CH-0241</strain>
    </source>
</reference>
<feature type="region of interest" description="Disordered" evidence="1">
    <location>
        <begin position="187"/>
        <end position="281"/>
    </location>
</feature>
<feature type="compositionally biased region" description="Low complexity" evidence="1">
    <location>
        <begin position="972"/>
        <end position="991"/>
    </location>
</feature>
<feature type="compositionally biased region" description="Low complexity" evidence="1">
    <location>
        <begin position="777"/>
        <end position="790"/>
    </location>
</feature>
<feature type="compositionally biased region" description="Basic and acidic residues" evidence="1">
    <location>
        <begin position="844"/>
        <end position="871"/>
    </location>
</feature>
<sequence>MASGGDQFWGPNTMNAENQMLLGNYDAGFAQAFNNSQVDYGAPAGQQNSFLDQHQAYGVQHQHQRLPSIQESVGFQMPVDNAANGLVSSHNNNYPSLSGSGTPNIPYGANYLQNQPNHYSVAPSPQAQGLQFPDPRLAAPSQFSLPAPALPISQPQPAAPPPALPASQSQLTLPIPALAAQSRPALPNPALASQSQQPALPNPPLTSHLRLPNPALASPPRPALPDPAAPAIPDGRIKGPSPNNSDTSDGWWRPSDDSAASIPVVSSSRKDKRARNAKADPSHVYKQRLATPAPWGQAMGRDGQPQGNYIFVYTNDGEWQQNLCFTTEELWLYMSECPRPVKVLVQHAPAQVNHRISVAGRQCRWAHCPNPGRTIGAGWIRVSFDEYQTETTSGKRDPFKVAGSMHLFCFEQCFDPCVLFWQKKLMPEERDFPREQKNPMALTRDSDKEIIKRAFAPWMRKHANEAPIKWPRPHRESLSFALVSFHLDHQTGARQATRLKRNATRPDHHRKTLDVHKGDLVEFVKRSNREKATKRKQKRAARGEDRSSGTPLSDPEITGVPDRPYSAVAAVVSAAPAAPVAPAPAPVQSALGYPNPSTYLQPPPNQYAASAQQPLAYPNAPGYPNQNFMQPPPSQNATSLYGYSDSQNPQQQQPTYQGQVLDFLNPQGAPHMSQPQGYGNQPYLQANQTAMLSAYGGQVGNQSQQLMNTGAMAQPQPSSSHQGQSLQIAQNTPLNQFVDPIGMAQPKVAPSQPPALDPNTIDPSLLGKGPADAIVISSSNPSSGSHTPLSTTTAGVPNSTMPTTGVASPVHQAQTRVEDNARGQSGSSSNQKRARSDAEDEEQDSRPEKRKRSDVDASVERQLRAALERSTKTPPEQVPVEGNATAAQELSPSKKRARSNSAGSAGSQPSDWGELFGKDAEVAEDRGEGSGQRQFSRSVSSEFDYEKYIDELDEEVIEEQRKGSSQRRSPRKSISQRSSPQRSGSQRGSPPKTESRRNPPRNARKSSQGSESSATW</sequence>
<feature type="compositionally biased region" description="Polar residues" evidence="1">
    <location>
        <begin position="931"/>
        <end position="941"/>
    </location>
</feature>
<evidence type="ECO:0000313" key="3">
    <source>
        <dbReference type="Proteomes" id="UP000777438"/>
    </source>
</evidence>
<feature type="compositionally biased region" description="Basic residues" evidence="1">
    <location>
        <begin position="497"/>
        <end position="511"/>
    </location>
</feature>
<accession>A0A9P8WHW4</accession>
<evidence type="ECO:0000256" key="1">
    <source>
        <dbReference type="SAM" id="MobiDB-lite"/>
    </source>
</evidence>
<feature type="compositionally biased region" description="Basic and acidic residues" evidence="1">
    <location>
        <begin position="512"/>
        <end position="531"/>
    </location>
</feature>
<evidence type="ECO:0000313" key="2">
    <source>
        <dbReference type="EMBL" id="KAH6897154.1"/>
    </source>
</evidence>
<feature type="compositionally biased region" description="Low complexity" evidence="1">
    <location>
        <begin position="144"/>
        <end position="156"/>
    </location>
</feature>
<feature type="region of interest" description="Disordered" evidence="1">
    <location>
        <begin position="615"/>
        <end position="654"/>
    </location>
</feature>
<proteinExistence type="predicted"/>
<feature type="compositionally biased region" description="Pro residues" evidence="1">
    <location>
        <begin position="217"/>
        <end position="230"/>
    </location>
</feature>